<feature type="domain" description="Laminin G" evidence="14">
    <location>
        <begin position="2261"/>
        <end position="2450"/>
    </location>
</feature>
<evidence type="ECO:0000256" key="8">
    <source>
        <dbReference type="ARBA" id="ARBA00023180"/>
    </source>
</evidence>
<dbReference type="Pfam" id="PF00054">
    <property type="entry name" value="Laminin_G_1"/>
    <property type="match status" value="2"/>
</dbReference>
<feature type="domain" description="Laminin EGF-like" evidence="15">
    <location>
        <begin position="988"/>
        <end position="1034"/>
    </location>
</feature>
<keyword evidence="7 11" id="KW-1015">Disulfide bond</keyword>
<dbReference type="Pfam" id="PF02210">
    <property type="entry name" value="Laminin_G_2"/>
    <property type="match status" value="3"/>
</dbReference>
<dbReference type="PANTHER" id="PTHR10574:SF428">
    <property type="entry name" value="LAMININ SUBUNIT ALPHA-1-LIKE PROTEIN"/>
    <property type="match status" value="1"/>
</dbReference>
<feature type="disulfide bond" evidence="11">
    <location>
        <begin position="962"/>
        <end position="971"/>
    </location>
</feature>
<dbReference type="Gene3D" id="2.60.120.200">
    <property type="match status" value="5"/>
</dbReference>
<feature type="domain" description="Laminin G" evidence="14">
    <location>
        <begin position="2882"/>
        <end position="3054"/>
    </location>
</feature>
<feature type="domain" description="Laminin G" evidence="14">
    <location>
        <begin position="3059"/>
        <end position="3240"/>
    </location>
</feature>
<dbReference type="CDD" id="cd00110">
    <property type="entry name" value="LamG"/>
    <property type="match status" value="5"/>
</dbReference>
<evidence type="ECO:0000256" key="9">
    <source>
        <dbReference type="ARBA" id="ARBA00023292"/>
    </source>
</evidence>
<feature type="domain" description="Laminin EGF-like" evidence="15">
    <location>
        <begin position="1084"/>
        <end position="1131"/>
    </location>
</feature>
<feature type="domain" description="Laminin EGF-like" evidence="15">
    <location>
        <begin position="784"/>
        <end position="833"/>
    </location>
</feature>
<evidence type="ECO:0000256" key="11">
    <source>
        <dbReference type="PROSITE-ProRule" id="PRU00460"/>
    </source>
</evidence>
<feature type="disulfide bond" evidence="11">
    <location>
        <begin position="433"/>
        <end position="442"/>
    </location>
</feature>
<feature type="chain" id="PRO_5044804655" description="Laminin subunit alpha-2" evidence="13">
    <location>
        <begin position="27"/>
        <end position="3243"/>
    </location>
</feature>
<feature type="disulfide bond" evidence="11">
    <location>
        <begin position="1181"/>
        <end position="1198"/>
    </location>
</feature>
<dbReference type="SUPFAM" id="SSF49899">
    <property type="entry name" value="Concanavalin A-like lectins/glucanases"/>
    <property type="match status" value="5"/>
</dbReference>
<feature type="disulfide bond" evidence="11">
    <location>
        <begin position="1179"/>
        <end position="1191"/>
    </location>
</feature>
<dbReference type="InterPro" id="IPR000034">
    <property type="entry name" value="Laminin_IV"/>
</dbReference>
<dbReference type="GO" id="GO:0048731">
    <property type="term" value="P:system development"/>
    <property type="evidence" value="ECO:0007669"/>
    <property type="project" value="UniProtKB-ARBA"/>
</dbReference>
<comment type="caution">
    <text evidence="11">Lacks conserved residue(s) required for the propagation of feature annotation.</text>
</comment>
<evidence type="ECO:0000259" key="14">
    <source>
        <dbReference type="PROSITE" id="PS50025"/>
    </source>
</evidence>
<evidence type="ECO:0000256" key="10">
    <source>
        <dbReference type="PROSITE-ProRule" id="PRU00122"/>
    </source>
</evidence>
<feature type="disulfide bond" evidence="11">
    <location>
        <begin position="1639"/>
        <end position="1651"/>
    </location>
</feature>
<feature type="disulfide bond" evidence="10">
    <location>
        <begin position="3213"/>
        <end position="3240"/>
    </location>
</feature>
<dbReference type="SMART" id="SM00136">
    <property type="entry name" value="LamNT"/>
    <property type="match status" value="1"/>
</dbReference>
<organism evidence="18 19">
    <name type="scientific">Trichogramma kaykai</name>
    <dbReference type="NCBI Taxonomy" id="54128"/>
    <lineage>
        <taxon>Eukaryota</taxon>
        <taxon>Metazoa</taxon>
        <taxon>Ecdysozoa</taxon>
        <taxon>Arthropoda</taxon>
        <taxon>Hexapoda</taxon>
        <taxon>Insecta</taxon>
        <taxon>Pterygota</taxon>
        <taxon>Neoptera</taxon>
        <taxon>Endopterygota</taxon>
        <taxon>Hymenoptera</taxon>
        <taxon>Apocrita</taxon>
        <taxon>Proctotrupomorpha</taxon>
        <taxon>Chalcidoidea</taxon>
        <taxon>Trichogrammatidae</taxon>
        <taxon>Trichogramma</taxon>
    </lineage>
</organism>
<feature type="disulfide bond" evidence="11">
    <location>
        <begin position="1200"/>
        <end position="1209"/>
    </location>
</feature>
<keyword evidence="9 11" id="KW-0424">Laminin EGF-like domain</keyword>
<feature type="domain" description="Laminin EGF-like" evidence="15">
    <location>
        <begin position="1537"/>
        <end position="1583"/>
    </location>
</feature>
<keyword evidence="8" id="KW-0325">Glycoprotein</keyword>
<dbReference type="Pfam" id="PF00053">
    <property type="entry name" value="EGF_laminin"/>
    <property type="match status" value="14"/>
</dbReference>
<dbReference type="InterPro" id="IPR056863">
    <property type="entry name" value="LMN_ATRN_NET-like_EGF"/>
</dbReference>
<feature type="coiled-coil region" evidence="12">
    <location>
        <begin position="1955"/>
        <end position="1982"/>
    </location>
</feature>
<protein>
    <recommendedName>
        <fullName evidence="20">Laminin subunit alpha-2</fullName>
    </recommendedName>
</protein>
<evidence type="ECO:0000256" key="3">
    <source>
        <dbReference type="ARBA" id="ARBA00022530"/>
    </source>
</evidence>
<dbReference type="EMBL" id="JBJJXI010000060">
    <property type="protein sequence ID" value="KAL3398042.1"/>
    <property type="molecule type" value="Genomic_DNA"/>
</dbReference>
<dbReference type="Pfam" id="PF00055">
    <property type="entry name" value="Laminin_N"/>
    <property type="match status" value="1"/>
</dbReference>
<sequence>MERASACSALMLLLLSLLLLLGDTLSARVGKQLKQGQNGLSKSLKNGGLFPPVFNVATRADIQVNATCGEDGPEQFCKPSDSLRCAVCDSRSPDPNKRHRINLALDSNPGHWWQSPTLARGDHNEYVTIILDLKQHYQIEYVIVKAANSPRPTAWILEKSNDGYNYQAWQYYAPNDEECWTRYSLPPAPGKPTYEQDNDVICTSFYSRQTPMENGEIHTQLLNGRPGALNHSDAIEEFTRARYVRLRLQSLRRRGETIVDKRRAFYSIREINIGGRCLCSGHASRCKSNELRKRQECECERHTCGDTCEKCCPMYNQVPWKAGTSGRGFHCEKCNCHGHASSCRYDAEVAEKRLSLDSRGKYRGGGVCLNCTEHTTGINCEKCELGYYRPSGISADDPEPCVPCGCYERGSIGFCTADDSLKHLGKIAGQCECKPGFSGPKCDRCASGYRQFPDCVPCPCDSRGILPTHDCEGDCLCKAHVHGEYCDRCKPGYFALTRQIDEGCLTCVCSAVSSDCTAAKVTYFTHVSKQRPKAKIERVEHSDNCKCYVAQQKSSFGWQVTDMNGSRAMVPSLQDEDGWPKFAFYEVEYRHPYWLAPKLYSGNRLSCYGSNLTFLVRWIVMRGDSSGSATTEPDVILIGKNGMRIAYGEESYHGQEAEINVTLHEVGWYHVHPSPEIVDGVSRFHSSEYRAGPVTRANMLAVLSDVEHLLIRAQYHTEQIEASLKSVQLPIGEVSMDSGKPSFIEMCTCPAGYTGLSCESCDWGYAKVQINSTDHQSKQQCIKCDCNGHAATCNLVMDECSICEHNTVGAKCDRCALGYYGDATRGTPDDCKKCACPLNVASNNFSPSCQVDNPNDVDSGYVCTQCPSGYTGDHCETCDFGYFGNPLTIGRGCEPCPCYGAPCDQETGRCLECRGNTEGWKCDECKEAYYGNPSELNCLPCACDPLGSSSHLCDPKTGQCTCTGLFDGRDCSICIEGYGNVTAGCIECDCGIGAIDGQCDRRTGLCACNPGTSGPKCDRCEVDHFGLSFDGCTACACDNLGSFSSSCDIVTGQCSCKPNVIGRQCDRCLADYWGLVMGMGCQACGCDPVGAYNESCHEVTGQCHCKPGVGGSRCDVCLPGHYGFSHLGCQACEPCNRPGHICNPLNGRCTCPALSLGEQCDRCRPGSFGLRPGIGCQACACSTAGSIKLQCSQIDGQCPCREGFASRQCKQCAPGYYDYPRCKPCNCDPDGSLGQCDASGQCPCKENVKGRKCNECVKGTFGLSQNNSRGCTECFCFGRSNTCRQAELSWGQKRLPRPRVLYVNDTVNEVVISNYDSSIVLPHYNSGLNKSNSLYVVPGTDGDVTLPMNFYREYPVYWQLPSTFLGDKVASYGGYLRFTTITDGGYVLREGYKFPQVQLHGNGIVLEHYLSNIYNDTCYLVKFDESVWQLKSRPETKVTRQVLMVALQNVQHIFVKASDFTDFPRATLMEASIDIASLSGIRSAPVASSVEHCECPSEYNGTSCQDPSSGYYRWREFNITSIQGNDYNELIGRAKKCRCNNRSDVCDIETGHCLNCRDNTAGRNCEICAESYFGDPNYGGCHACPCPQRDKKFSNTCILRADNQVVCVCKPGYAGNRCERCAYGHFGYPSRPGGSCEPCRCNAAGSASDECDTETGQCNCRPGSTGRDCSQCEEERKVYVGLQCISCNDNCTGLLLDELEDMRYEFANATTHVKAGYITPPWEALANIDDNATLVLQQIQQNKHFQYQLEQLPWRHYRSFVVRSEQLLKTAMNSLNNARITNSQSGDFQNNVYSLQIEFEHLKRELNNTITELSYYGSDNNKLEISKSLKRAHKILNDIKLLDIPKRTKIFENITSECTIHIEMLHEILLSMEPVTMYKSEAHDYYSKLKDFQRILEIIMEDMFTYDSYYNEVNQTYGVFQIQKVEVEKVSSDLNQSLDEGQDYVEQGLKCIIDAENNLQIIPELQEKLEEATKNLSIIEKIQYRLNYEYKNDFVIEATAHAQKLSDYVEQYIGLFLATRAQAANPLKASQAYRNIVNDLIAARNDAQDANIILDGVKAQIYPDGINYTNLLDNALEIGRRSSEQLERTKNHTLPVIQARSNLNNQKQSVADLKHSLNTMGNSDNNINVKLRELQSNSQKLTETVNLLLLENEKTDDLISATKRLVKDYQQGIVDDLNPRLAELKRQGDSSISLASEKVAEAQSTIKMLDAKVTSLTSASDKRQGKFDKWNSTLATKLQILKDKIAEARNTADGIRVSIRSAEGKKCVRSYRAEDLQPSSTTTIVMTLAIPESQREGLLFYLASSINDDYVAIEMYDRKIRFVWNVGGGTGVVTHPQILNAGSLTDETMWYRIEAERIRHLGKLSVSKQLSRSNNYLPVVNMTSSEFGLLDVTSLDRIWIGGLPELQFKPASLIAPVGLPACVHQVILDGKPIGLWNFLSNAPDNACRPCTEGVEYMSSDVSYSFNGKGYAVRSRVNSGPYNKYTFGVSISFRSYDEDALLFLAIDLDNPESHIVIFLSEGHVVLQIAYGGGVVMKMTSSLQYNSGNWTKVDAFRQYQPRTGMEKCSFSVNGESDKKIGEPTLRQEDIPDLSNAKFFIGGVPPSFRVDNFTLPTRVSFLGCISNILVQEGYDPMAEQYYGVEPGCKINKPVTVVGFYGNGFVELTGRDLRKKTSSLGFSFRTLQDYAVLLLSTFEGPEERLIGIPKQDTTSIKDNYYSVAVIDGHIEVRVNNGKGEAVLQSNGTFNDGKYHTVIVNKKRKEIELRIDDAYQMSEKLSIPDAVRAPKSGGLFFGGLPQLIMSTKKIFTKTGLQGAIKDFIYDDDSILNFGDAVSFEHAFIGRPGPTMGKDSSMYSQSASLARGLSTQPEGCRKVPYYSLEPGALKFGDKANSHTQLYLNFEDFWLQKKKIEFDFRTYYPDGLLFITPGVRLKNYLAVVIRDGQLSLVIKSKQKKEILFKTPFNDGNWHHVTIGHGGRKLTMIVDAQTPMTIKVPKKIGLTNVMYIGGIPESGTPLPDSVVAKLQTLKGCIRGLKVNGNVYDMVGSTSRPYNVGQCFPNVESGAYFHEEAYAVYKKNFKLDVILELQLEIRTSELSGVLLFISGSEGSPSLSLELHEGKVVMSSDTGDNQVLHVEQNFLNPYTICDNRWHKIQAVYNDGELTLRVDELDEKYGLPIKTDSPFVASSITGSLYIGGLPVSGPKASTPLTRDHFNGCMRNIMIGGERRDWTDMSELHNIHLNTCPVQ</sequence>
<feature type="disulfide bond" evidence="11">
    <location>
        <begin position="1037"/>
        <end position="1054"/>
    </location>
</feature>
<dbReference type="GO" id="GO:0005604">
    <property type="term" value="C:basement membrane"/>
    <property type="evidence" value="ECO:0007669"/>
    <property type="project" value="UniProtKB-SubCell"/>
</dbReference>
<dbReference type="SMART" id="SM00281">
    <property type="entry name" value="LamB"/>
    <property type="match status" value="2"/>
</dbReference>
<dbReference type="FunFam" id="2.10.25.10:FF:000561">
    <property type="entry name" value="Wing blister, isoform B"/>
    <property type="match status" value="1"/>
</dbReference>
<evidence type="ECO:0000256" key="6">
    <source>
        <dbReference type="ARBA" id="ARBA00022869"/>
    </source>
</evidence>
<feature type="disulfide bond" evidence="11">
    <location>
        <begin position="1086"/>
        <end position="1103"/>
    </location>
</feature>
<feature type="domain" description="Laminin EGF-like" evidence="15">
    <location>
        <begin position="404"/>
        <end position="457"/>
    </location>
</feature>
<dbReference type="PANTHER" id="PTHR10574">
    <property type="entry name" value="NETRIN/LAMININ-RELATED"/>
    <property type="match status" value="1"/>
</dbReference>
<dbReference type="PROSITE" id="PS50027">
    <property type="entry name" value="EGF_LAM_2"/>
    <property type="match status" value="12"/>
</dbReference>
<dbReference type="Pfam" id="PF00052">
    <property type="entry name" value="Laminin_B"/>
    <property type="match status" value="2"/>
</dbReference>
<feature type="disulfide bond" evidence="11">
    <location>
        <begin position="1660"/>
        <end position="1669"/>
    </location>
</feature>
<comment type="caution">
    <text evidence="18">The sequence shown here is derived from an EMBL/GenBank/DDBJ whole genome shotgun (WGS) entry which is preliminary data.</text>
</comment>
<gene>
    <name evidence="18" type="ORF">TKK_008266</name>
</gene>
<keyword evidence="5" id="KW-0677">Repeat</keyword>
<dbReference type="SUPFAM" id="SSF49785">
    <property type="entry name" value="Galactose-binding domain-like"/>
    <property type="match status" value="1"/>
</dbReference>
<evidence type="ECO:0000313" key="18">
    <source>
        <dbReference type="EMBL" id="KAL3398042.1"/>
    </source>
</evidence>
<feature type="disulfide bond" evidence="11">
    <location>
        <begin position="1641"/>
        <end position="1658"/>
    </location>
</feature>
<evidence type="ECO:0000256" key="5">
    <source>
        <dbReference type="ARBA" id="ARBA00022737"/>
    </source>
</evidence>
<dbReference type="FunFam" id="2.10.25.10:FF:000090">
    <property type="entry name" value="laminin subunit alpha"/>
    <property type="match status" value="2"/>
</dbReference>
<dbReference type="CDD" id="cd00055">
    <property type="entry name" value="EGF_Lam"/>
    <property type="match status" value="16"/>
</dbReference>
<evidence type="ECO:0000256" key="1">
    <source>
        <dbReference type="ARBA" id="ARBA00004302"/>
    </source>
</evidence>
<feature type="domain" description="Laminin EGF-like" evidence="15">
    <location>
        <begin position="1225"/>
        <end position="1273"/>
    </location>
</feature>
<dbReference type="Gene3D" id="2.10.25.10">
    <property type="entry name" value="Laminin"/>
    <property type="match status" value="14"/>
</dbReference>
<feature type="disulfide bond" evidence="11">
    <location>
        <begin position="943"/>
        <end position="960"/>
    </location>
</feature>
<feature type="disulfide bond" evidence="11">
    <location>
        <begin position="1035"/>
        <end position="1047"/>
    </location>
</feature>
<feature type="domain" description="Laminin EGF-like" evidence="15">
    <location>
        <begin position="941"/>
        <end position="987"/>
    </location>
</feature>
<dbReference type="Gene3D" id="2.60.120.260">
    <property type="entry name" value="Galactose-binding domain-like"/>
    <property type="match status" value="1"/>
</dbReference>
<dbReference type="PROSITE" id="PS50025">
    <property type="entry name" value="LAM_G_DOMAIN"/>
    <property type="match status" value="5"/>
</dbReference>
<dbReference type="PROSITE" id="PS51115">
    <property type="entry name" value="LAMININ_IVA"/>
    <property type="match status" value="2"/>
</dbReference>
<dbReference type="InterPro" id="IPR001791">
    <property type="entry name" value="Laminin_G"/>
</dbReference>
<dbReference type="PRINTS" id="PR00011">
    <property type="entry name" value="EGFLAMININ"/>
</dbReference>
<keyword evidence="19" id="KW-1185">Reference proteome</keyword>
<feature type="domain" description="Laminin N-terminal" evidence="17">
    <location>
        <begin position="45"/>
        <end position="276"/>
    </location>
</feature>
<dbReference type="PROSITE" id="PS51117">
    <property type="entry name" value="LAMININ_NTER"/>
    <property type="match status" value="1"/>
</dbReference>
<reference evidence="18 19" key="1">
    <citation type="journal article" date="2024" name="bioRxiv">
        <title>A reference genome for Trichogramma kaykai: A tiny desert-dwelling parasitoid wasp with competing sex-ratio distorters.</title>
        <authorList>
            <person name="Culotta J."/>
            <person name="Lindsey A.R."/>
        </authorList>
    </citation>
    <scope>NUCLEOTIDE SEQUENCE [LARGE SCALE GENOMIC DNA]</scope>
    <source>
        <strain evidence="18 19">KSX58</strain>
    </source>
</reference>
<feature type="domain" description="Laminin EGF-like" evidence="15">
    <location>
        <begin position="458"/>
        <end position="506"/>
    </location>
</feature>
<feature type="domain" description="Laminin EGF-like" evidence="15">
    <location>
        <begin position="896"/>
        <end position="940"/>
    </location>
</feature>
<keyword evidence="12" id="KW-0175">Coiled coil</keyword>
<evidence type="ECO:0000256" key="13">
    <source>
        <dbReference type="SAM" id="SignalP"/>
    </source>
</evidence>
<feature type="domain" description="Laminin IV type A" evidence="16">
    <location>
        <begin position="1305"/>
        <end position="1492"/>
    </location>
</feature>
<feature type="disulfide bond" evidence="11">
    <location>
        <begin position="913"/>
        <end position="922"/>
    </location>
</feature>
<dbReference type="FunFam" id="2.10.25.10:FF:000069">
    <property type="entry name" value="Laminin subunit alpha 1"/>
    <property type="match status" value="1"/>
</dbReference>
<keyword evidence="3" id="KW-0272">Extracellular matrix</keyword>
<dbReference type="Proteomes" id="UP001627154">
    <property type="component" value="Unassembled WGS sequence"/>
</dbReference>
<dbReference type="SMART" id="SM00181">
    <property type="entry name" value="EGF"/>
    <property type="match status" value="11"/>
</dbReference>
<dbReference type="InterPro" id="IPR002049">
    <property type="entry name" value="LE_dom"/>
</dbReference>
<keyword evidence="4 13" id="KW-0732">Signal</keyword>
<evidence type="ECO:0000256" key="7">
    <source>
        <dbReference type="ARBA" id="ARBA00023157"/>
    </source>
</evidence>
<evidence type="ECO:0000256" key="2">
    <source>
        <dbReference type="ARBA" id="ARBA00022525"/>
    </source>
</evidence>
<feature type="signal peptide" evidence="13">
    <location>
        <begin position="1"/>
        <end position="26"/>
    </location>
</feature>
<keyword evidence="6" id="KW-0084">Basement membrane</keyword>
<evidence type="ECO:0000259" key="17">
    <source>
        <dbReference type="PROSITE" id="PS51117"/>
    </source>
</evidence>
<dbReference type="InterPro" id="IPR000742">
    <property type="entry name" value="EGF"/>
</dbReference>
<dbReference type="InterPro" id="IPR013320">
    <property type="entry name" value="ConA-like_dom_sf"/>
</dbReference>
<evidence type="ECO:0000313" key="19">
    <source>
        <dbReference type="Proteomes" id="UP001627154"/>
    </source>
</evidence>
<accession>A0ABD2WYK7</accession>
<dbReference type="InterPro" id="IPR008979">
    <property type="entry name" value="Galactose-bd-like_sf"/>
</dbReference>
<dbReference type="GO" id="GO:0048513">
    <property type="term" value="P:animal organ development"/>
    <property type="evidence" value="ECO:0007669"/>
    <property type="project" value="UniProtKB-ARBA"/>
</dbReference>
<evidence type="ECO:0000256" key="12">
    <source>
        <dbReference type="SAM" id="Coils"/>
    </source>
</evidence>
<feature type="domain" description="Laminin IV type A" evidence="16">
    <location>
        <begin position="553"/>
        <end position="746"/>
    </location>
</feature>
<feature type="disulfide bond" evidence="11">
    <location>
        <begin position="1008"/>
        <end position="1017"/>
    </location>
</feature>
<dbReference type="SMART" id="SM00282">
    <property type="entry name" value="LamG"/>
    <property type="match status" value="5"/>
</dbReference>
<feature type="disulfide bond" evidence="11">
    <location>
        <begin position="1084"/>
        <end position="1096"/>
    </location>
</feature>
<dbReference type="PROSITE" id="PS01248">
    <property type="entry name" value="EGF_LAM_1"/>
    <property type="match status" value="5"/>
</dbReference>
<evidence type="ECO:0000259" key="15">
    <source>
        <dbReference type="PROSITE" id="PS50027"/>
    </source>
</evidence>
<evidence type="ECO:0008006" key="20">
    <source>
        <dbReference type="Google" id="ProtNLM"/>
    </source>
</evidence>
<dbReference type="FunFam" id="2.10.25.10:FF:000188">
    <property type="entry name" value="Laminin subunit gamma 2"/>
    <property type="match status" value="1"/>
</dbReference>
<feature type="domain" description="Laminin G" evidence="14">
    <location>
        <begin position="2460"/>
        <end position="2645"/>
    </location>
</feature>
<feature type="domain" description="Laminin G" evidence="14">
    <location>
        <begin position="2651"/>
        <end position="2870"/>
    </location>
</feature>
<keyword evidence="2" id="KW-0964">Secreted</keyword>
<feature type="disulfide bond" evidence="11">
    <location>
        <begin position="1556"/>
        <end position="1565"/>
    </location>
</feature>
<dbReference type="SUPFAM" id="SSF57196">
    <property type="entry name" value="EGF/Laminin"/>
    <property type="match status" value="13"/>
</dbReference>
<feature type="disulfide bond" evidence="11">
    <location>
        <begin position="1056"/>
        <end position="1065"/>
    </location>
</feature>
<feature type="disulfide bond" evidence="11">
    <location>
        <begin position="803"/>
        <end position="812"/>
    </location>
</feature>
<feature type="disulfide bond" evidence="11">
    <location>
        <begin position="941"/>
        <end position="953"/>
    </location>
</feature>
<dbReference type="Gene3D" id="2.170.300.10">
    <property type="entry name" value="Tie2 ligand-binding domain superfamily"/>
    <property type="match status" value="2"/>
</dbReference>
<evidence type="ECO:0000259" key="16">
    <source>
        <dbReference type="PROSITE" id="PS51115"/>
    </source>
</evidence>
<feature type="domain" description="Laminin EGF-like" evidence="15">
    <location>
        <begin position="1639"/>
        <end position="1686"/>
    </location>
</feature>
<dbReference type="SMART" id="SM00180">
    <property type="entry name" value="EGF_Lam"/>
    <property type="match status" value="17"/>
</dbReference>
<dbReference type="FunFam" id="2.10.25.10:FF:000130">
    <property type="entry name" value="Laminin subunit beta 1"/>
    <property type="match status" value="1"/>
</dbReference>
<dbReference type="FunFam" id="2.10.25.10:FF:000209">
    <property type="entry name" value="Laminin subunit alpha 5"/>
    <property type="match status" value="1"/>
</dbReference>
<feature type="domain" description="Laminin EGF-like" evidence="15">
    <location>
        <begin position="1179"/>
        <end position="1224"/>
    </location>
</feature>
<evidence type="ECO:0000256" key="4">
    <source>
        <dbReference type="ARBA" id="ARBA00022729"/>
    </source>
</evidence>
<feature type="disulfide bond" evidence="11">
    <location>
        <begin position="1244"/>
        <end position="1253"/>
    </location>
</feature>
<dbReference type="InterPro" id="IPR050440">
    <property type="entry name" value="Laminin/Netrin_ECM"/>
</dbReference>
<feature type="disulfide bond" evidence="11">
    <location>
        <begin position="1105"/>
        <end position="1114"/>
    </location>
</feature>
<dbReference type="InterPro" id="IPR008211">
    <property type="entry name" value="Laminin_N"/>
</dbReference>
<name>A0ABD2WYK7_9HYME</name>
<dbReference type="FunFam" id="2.10.25.10:FF:000106">
    <property type="entry name" value="Heparan sulfate proteoglycan 2"/>
    <property type="match status" value="1"/>
</dbReference>
<dbReference type="Pfam" id="PF24973">
    <property type="entry name" value="EGF_LMN_ATRN"/>
    <property type="match status" value="2"/>
</dbReference>
<comment type="subcellular location">
    <subcellularLocation>
        <location evidence="1">Secreted</location>
        <location evidence="1">Extracellular space</location>
        <location evidence="1">Extracellular matrix</location>
        <location evidence="1">Basement membrane</location>
    </subcellularLocation>
</comment>
<feature type="domain" description="Laminin EGF-like" evidence="15">
    <location>
        <begin position="1035"/>
        <end position="1083"/>
    </location>
</feature>
<proteinExistence type="predicted"/>
<feature type="disulfide bond" evidence="11">
    <location>
        <begin position="477"/>
        <end position="486"/>
    </location>
</feature>
<dbReference type="FunFam" id="2.10.25.10:FF:000074">
    <property type="entry name" value="Laminin subunit alpha"/>
    <property type="match status" value="2"/>
</dbReference>